<name>A0A4U0XX06_9PEZI</name>
<sequence length="281" mass="31084">MGKSKRRKLEEKRPKHSKPAYGSKLKKPVKPTRPSKPASKPQQTKACAAPTIPFDPSDRILLVGEGDFSFAYSLLTHHACTSLLATAFDSEAALLQKYPQARAHVDHLLADGQTVLYGVDATKLAAKEIRRGERWDRIVFNFPHVGGKSTDVNRQVRYNQELLVSFFRAVLPLLNPTNGSIIVTLFDGSPYSLWNIRDLARHVGLKVGRSFRFQSEAYPEYKHARTLGNIEGGGGWKGETRSARTYCFEVSETVAAGQGTGPNSDGVGQRKRKKGDESDSD</sequence>
<reference evidence="3 4" key="1">
    <citation type="submission" date="2017-03" db="EMBL/GenBank/DDBJ databases">
        <title>Genomes of endolithic fungi from Antarctica.</title>
        <authorList>
            <person name="Coleine C."/>
            <person name="Masonjones S."/>
            <person name="Stajich J.E."/>
        </authorList>
    </citation>
    <scope>NUCLEOTIDE SEQUENCE [LARGE SCALE GENOMIC DNA]</scope>
    <source>
        <strain evidence="3 4">CCFEE 5187</strain>
    </source>
</reference>
<accession>A0A4U0XX06</accession>
<dbReference type="PANTHER" id="PTHR11538">
    <property type="entry name" value="PHENYLALANYL-TRNA SYNTHETASE"/>
    <property type="match status" value="1"/>
</dbReference>
<dbReference type="AlphaFoldDB" id="A0A4U0XX06"/>
<feature type="region of interest" description="Disordered" evidence="1">
    <location>
        <begin position="256"/>
        <end position="281"/>
    </location>
</feature>
<keyword evidence="4" id="KW-1185">Reference proteome</keyword>
<dbReference type="InterPro" id="IPR029063">
    <property type="entry name" value="SAM-dependent_MTases_sf"/>
</dbReference>
<feature type="compositionally biased region" description="Basic residues" evidence="1">
    <location>
        <begin position="14"/>
        <end position="30"/>
    </location>
</feature>
<gene>
    <name evidence="3" type="ORF">B0A49_00043</name>
</gene>
<evidence type="ECO:0000313" key="4">
    <source>
        <dbReference type="Proteomes" id="UP000308768"/>
    </source>
</evidence>
<comment type="caution">
    <text evidence="3">The sequence shown here is derived from an EMBL/GenBank/DDBJ whole genome shotgun (WGS) entry which is preliminary data.</text>
</comment>
<dbReference type="STRING" id="331657.A0A4U0XX06"/>
<dbReference type="Proteomes" id="UP000308768">
    <property type="component" value="Unassembled WGS sequence"/>
</dbReference>
<dbReference type="InterPro" id="IPR019446">
    <property type="entry name" value="BMT5-like"/>
</dbReference>
<dbReference type="OrthoDB" id="273345at2759"/>
<dbReference type="GO" id="GO:0070475">
    <property type="term" value="P:rRNA base methylation"/>
    <property type="evidence" value="ECO:0007669"/>
    <property type="project" value="InterPro"/>
</dbReference>
<feature type="domain" description="25S rRNA (uridine-N(3))-methyltransferase BMT5-like" evidence="2">
    <location>
        <begin position="61"/>
        <end position="225"/>
    </location>
</feature>
<feature type="region of interest" description="Disordered" evidence="1">
    <location>
        <begin position="1"/>
        <end position="49"/>
    </location>
</feature>
<evidence type="ECO:0000256" key="1">
    <source>
        <dbReference type="SAM" id="MobiDB-lite"/>
    </source>
</evidence>
<dbReference type="GO" id="GO:0070042">
    <property type="term" value="F:rRNA (uridine-N3-)-methyltransferase activity"/>
    <property type="evidence" value="ECO:0007669"/>
    <property type="project" value="InterPro"/>
</dbReference>
<protein>
    <recommendedName>
        <fullName evidence="2">25S rRNA (uridine-N(3))-methyltransferase BMT5-like domain-containing protein</fullName>
    </recommendedName>
</protein>
<proteinExistence type="predicted"/>
<dbReference type="GO" id="GO:0005737">
    <property type="term" value="C:cytoplasm"/>
    <property type="evidence" value="ECO:0007669"/>
    <property type="project" value="TreeGrafter"/>
</dbReference>
<dbReference type="PANTHER" id="PTHR11538:SF26">
    <property type="entry name" value="FERREDOXIN-FOLD ANTICODON-BINDING DOMAIN-CONTAINING PROTEIN 1"/>
    <property type="match status" value="1"/>
</dbReference>
<dbReference type="EMBL" id="NAJN01000001">
    <property type="protein sequence ID" value="TKA82444.1"/>
    <property type="molecule type" value="Genomic_DNA"/>
</dbReference>
<evidence type="ECO:0000259" key="2">
    <source>
        <dbReference type="Pfam" id="PF10354"/>
    </source>
</evidence>
<organism evidence="3 4">
    <name type="scientific">Cryomyces minteri</name>
    <dbReference type="NCBI Taxonomy" id="331657"/>
    <lineage>
        <taxon>Eukaryota</taxon>
        <taxon>Fungi</taxon>
        <taxon>Dikarya</taxon>
        <taxon>Ascomycota</taxon>
        <taxon>Pezizomycotina</taxon>
        <taxon>Dothideomycetes</taxon>
        <taxon>Dothideomycetes incertae sedis</taxon>
        <taxon>Cryomyces</taxon>
    </lineage>
</organism>
<evidence type="ECO:0000313" key="3">
    <source>
        <dbReference type="EMBL" id="TKA82444.1"/>
    </source>
</evidence>
<dbReference type="Pfam" id="PF10354">
    <property type="entry name" value="BMT5-like"/>
    <property type="match status" value="1"/>
</dbReference>
<dbReference type="SUPFAM" id="SSF53335">
    <property type="entry name" value="S-adenosyl-L-methionine-dependent methyltransferases"/>
    <property type="match status" value="1"/>
</dbReference>